<dbReference type="EMBL" id="QVQZ01000002">
    <property type="protein sequence ID" value="RFU53938.1"/>
    <property type="molecule type" value="Genomic_DNA"/>
</dbReference>
<evidence type="ECO:0000256" key="1">
    <source>
        <dbReference type="SAM" id="Phobius"/>
    </source>
</evidence>
<evidence type="ECO:0000313" key="4">
    <source>
        <dbReference type="EMBL" id="RFU53938.1"/>
    </source>
</evidence>
<sequence>MICLLKLHTLRILILVFGLIITMNVLNGWAEQETFLHHAFSVFVPFFGVYLVGVAFYHLFDSSKGLSSQRKIKERKKKLN</sequence>
<evidence type="ECO:0000313" key="3">
    <source>
        <dbReference type="EMBL" id="RFU51850.1"/>
    </source>
</evidence>
<name>A0A372KQL3_9STRE</name>
<accession>A0A372KQL3</accession>
<dbReference type="KEGG" id="schj:DDV21_001895"/>
<reference evidence="2" key="4">
    <citation type="journal article" date="2019" name="Int. J. Syst. Evol. Microbiol.">
        <title>Streptococcus chenjunshii sp. nov. isolated from feces of Tibetan antelopes.</title>
        <authorList>
            <person name="Tian Z."/>
            <person name="Lu S."/>
            <person name="Jin D."/>
            <person name="Yang J."/>
            <person name="Pu J."/>
            <person name="Lai X.H."/>
            <person name="Bai X.N."/>
            <person name="Wu X.M."/>
            <person name="Li J."/>
            <person name="Wang S."/>
            <person name="Xu J."/>
        </authorList>
    </citation>
    <scope>NUCLEOTIDE SEQUENCE</scope>
    <source>
        <strain evidence="2">Z15</strain>
    </source>
</reference>
<reference evidence="3 7" key="1">
    <citation type="submission" date="2018-08" db="EMBL/GenBank/DDBJ databases">
        <title>Draft genome of Streptococcus sp .nov. Z2.</title>
        <authorList>
            <person name="Tian Z."/>
        </authorList>
    </citation>
    <scope>NUCLEOTIDE SEQUENCE [LARGE SCALE GENOMIC DNA]</scope>
    <source>
        <strain evidence="3 7">Z2</strain>
    </source>
</reference>
<organism evidence="4 6">
    <name type="scientific">Streptococcus chenjunshii</name>
    <dbReference type="NCBI Taxonomy" id="2173853"/>
    <lineage>
        <taxon>Bacteria</taxon>
        <taxon>Bacillati</taxon>
        <taxon>Bacillota</taxon>
        <taxon>Bacilli</taxon>
        <taxon>Lactobacillales</taxon>
        <taxon>Streptococcaceae</taxon>
        <taxon>Streptococcus</taxon>
    </lineage>
</organism>
<reference evidence="5" key="3">
    <citation type="submission" date="2018-08" db="EMBL/GenBank/DDBJ databases">
        <title>Streptococcus chenjunshii sp. nov., isolated from stools sample of the Tibetan antelope in the Qinghai-Tibet plateau, China.</title>
        <authorList>
            <person name="Tian Z."/>
        </authorList>
    </citation>
    <scope>NUCLEOTIDE SEQUENCE [LARGE SCALE GENOMIC DNA]</scope>
    <source>
        <strain evidence="5">Z15</strain>
    </source>
</reference>
<proteinExistence type="predicted"/>
<evidence type="ECO:0000313" key="6">
    <source>
        <dbReference type="Proteomes" id="UP000262901"/>
    </source>
</evidence>
<dbReference type="EMBL" id="QVQY01000002">
    <property type="protein sequence ID" value="RFU51850.1"/>
    <property type="molecule type" value="Genomic_DNA"/>
</dbReference>
<dbReference type="EMBL" id="CP031733">
    <property type="protein sequence ID" value="AXQ77907.1"/>
    <property type="molecule type" value="Genomic_DNA"/>
</dbReference>
<accession>A0A346NA62</accession>
<gene>
    <name evidence="2" type="ORF">DDV21_001895</name>
    <name evidence="3" type="ORF">DDV22_01880</name>
    <name evidence="4" type="ORF">DDV23_02380</name>
</gene>
<keyword evidence="7" id="KW-1185">Reference proteome</keyword>
<feature type="transmembrane region" description="Helical" evidence="1">
    <location>
        <begin position="36"/>
        <end position="60"/>
    </location>
</feature>
<reference evidence="4 6" key="2">
    <citation type="submission" date="2018-08" db="EMBL/GenBank/DDBJ databases">
        <title>Draft genome of Streptococcus sp. nov. Z1.</title>
        <authorList>
            <person name="Tian Z."/>
        </authorList>
    </citation>
    <scope>NUCLEOTIDE SEQUENCE [LARGE SCALE GENOMIC DNA]</scope>
    <source>
        <strain evidence="4">Z1</strain>
        <strain evidence="6">Z1(2018)</strain>
    </source>
</reference>
<evidence type="ECO:0000313" key="7">
    <source>
        <dbReference type="Proteomes" id="UP000264056"/>
    </source>
</evidence>
<protein>
    <submittedName>
        <fullName evidence="4">Uncharacterized protein</fullName>
    </submittedName>
</protein>
<keyword evidence="1" id="KW-0812">Transmembrane</keyword>
<keyword evidence="1" id="KW-0472">Membrane</keyword>
<dbReference type="AlphaFoldDB" id="A0A372KQL3"/>
<dbReference type="Proteomes" id="UP000246115">
    <property type="component" value="Chromosome"/>
</dbReference>
<keyword evidence="1" id="KW-1133">Transmembrane helix</keyword>
<dbReference type="Proteomes" id="UP000264056">
    <property type="component" value="Unassembled WGS sequence"/>
</dbReference>
<feature type="transmembrane region" description="Helical" evidence="1">
    <location>
        <begin position="12"/>
        <end position="30"/>
    </location>
</feature>
<evidence type="ECO:0000313" key="2">
    <source>
        <dbReference type="EMBL" id="AXQ77907.1"/>
    </source>
</evidence>
<dbReference type="Proteomes" id="UP000262901">
    <property type="component" value="Unassembled WGS sequence"/>
</dbReference>
<evidence type="ECO:0000313" key="5">
    <source>
        <dbReference type="Proteomes" id="UP000246115"/>
    </source>
</evidence>